<evidence type="ECO:0000256" key="4">
    <source>
        <dbReference type="ARBA" id="ARBA00022490"/>
    </source>
</evidence>
<dbReference type="GO" id="GO:0035925">
    <property type="term" value="F:mRNA 3'-UTR AU-rich region binding"/>
    <property type="evidence" value="ECO:0007669"/>
    <property type="project" value="TreeGrafter"/>
</dbReference>
<keyword evidence="4" id="KW-0963">Cytoplasm</keyword>
<dbReference type="OrthoDB" id="272245at2759"/>
<dbReference type="Pfam" id="PF01138">
    <property type="entry name" value="RNase_PH"/>
    <property type="match status" value="1"/>
</dbReference>
<evidence type="ECO:0000313" key="9">
    <source>
        <dbReference type="Proteomes" id="UP000241107"/>
    </source>
</evidence>
<dbReference type="InterPro" id="IPR036345">
    <property type="entry name" value="ExoRNase_PH_dom2_sf"/>
</dbReference>
<dbReference type="GO" id="GO:0034475">
    <property type="term" value="P:U4 snRNA 3'-end processing"/>
    <property type="evidence" value="ECO:0007669"/>
    <property type="project" value="TreeGrafter"/>
</dbReference>
<comment type="similarity">
    <text evidence="3">Belongs to the RNase PH family.</text>
</comment>
<dbReference type="GO" id="GO:0071038">
    <property type="term" value="P:TRAMP-dependent tRNA surveillance pathway"/>
    <property type="evidence" value="ECO:0007669"/>
    <property type="project" value="EnsemblFungi"/>
</dbReference>
<dbReference type="STRING" id="418784.A0A2P7YUR3"/>
<dbReference type="SUPFAM" id="SSF54211">
    <property type="entry name" value="Ribosomal protein S5 domain 2-like"/>
    <property type="match status" value="1"/>
</dbReference>
<dbReference type="EMBL" id="PYFQ01000002">
    <property type="protein sequence ID" value="PSK39700.1"/>
    <property type="molecule type" value="Genomic_DNA"/>
</dbReference>
<reference evidence="8 9" key="1">
    <citation type="submission" date="2018-03" db="EMBL/GenBank/DDBJ databases">
        <title>Candida pseudohaemulonii genome assembly and annotation.</title>
        <authorList>
            <person name="Munoz J.F."/>
            <person name="Gade L.G."/>
            <person name="Chow N.A."/>
            <person name="Litvintseva A.P."/>
            <person name="Loparev V.N."/>
            <person name="Cuomo C.A."/>
        </authorList>
    </citation>
    <scope>NUCLEOTIDE SEQUENCE [LARGE SCALE GENOMIC DNA]</scope>
    <source>
        <strain evidence="8 9">B12108</strain>
    </source>
</reference>
<evidence type="ECO:0000259" key="7">
    <source>
        <dbReference type="Pfam" id="PF01138"/>
    </source>
</evidence>
<organism evidence="8 9">
    <name type="scientific">Candidozyma pseudohaemuli</name>
    <dbReference type="NCBI Taxonomy" id="418784"/>
    <lineage>
        <taxon>Eukaryota</taxon>
        <taxon>Fungi</taxon>
        <taxon>Dikarya</taxon>
        <taxon>Ascomycota</taxon>
        <taxon>Saccharomycotina</taxon>
        <taxon>Pichiomycetes</taxon>
        <taxon>Metschnikowiaceae</taxon>
        <taxon>Candidozyma</taxon>
    </lineage>
</organism>
<dbReference type="InterPro" id="IPR001247">
    <property type="entry name" value="ExoRNase_PH_dom1"/>
</dbReference>
<proteinExistence type="inferred from homology"/>
<dbReference type="AlphaFoldDB" id="A0A2P7YUR3"/>
<comment type="caution">
    <text evidence="8">The sequence shown here is derived from an EMBL/GenBank/DDBJ whole genome shotgun (WGS) entry which is preliminary data.</text>
</comment>
<evidence type="ECO:0000256" key="1">
    <source>
        <dbReference type="ARBA" id="ARBA00004496"/>
    </source>
</evidence>
<dbReference type="GO" id="GO:0000467">
    <property type="term" value="P:exonucleolytic trimming to generate mature 3'-end of 5.8S rRNA from tricistronic rRNA transcript (SSU-rRNA, 5.8S rRNA, LSU-rRNA)"/>
    <property type="evidence" value="ECO:0007669"/>
    <property type="project" value="EnsemblFungi"/>
</dbReference>
<dbReference type="GO" id="GO:0000177">
    <property type="term" value="C:cytoplasmic exosome (RNase complex)"/>
    <property type="evidence" value="ECO:0007669"/>
    <property type="project" value="EnsemblFungi"/>
</dbReference>
<dbReference type="VEuPathDB" id="FungiDB:C7M61_001503"/>
<dbReference type="InterPro" id="IPR020568">
    <property type="entry name" value="Ribosomal_Su5_D2-typ_SF"/>
</dbReference>
<sequence length="289" mass="32063">MILSPAERAYLFDSLAMSPPVRPDGRKAFQFRPLEAKTAFLPSSNGSARIRMADGSECIVSVKSKVVLIGKEPNLIECDVDIAGFRDDSNFVLNLKFNMTNLFEKNFPVKNLHLTSKYSYKLFIDCIVISHQSYPLTLISMASYLALSSTRLPLLVSETDDAEIEEQPTFSDDWENSQFLSEVFKIEKFQPPLFLTFGVAGENVVIEPSVEEEQVLESGILVGWYNNKVISPITNINLATNSNNLNLKGIKPALLLKAVSLAKQFSSQVVAALDAVVEEDLQDQDGAIF</sequence>
<dbReference type="SUPFAM" id="SSF55666">
    <property type="entry name" value="Ribonuclease PH domain 2-like"/>
    <property type="match status" value="1"/>
</dbReference>
<evidence type="ECO:0000256" key="5">
    <source>
        <dbReference type="ARBA" id="ARBA00022835"/>
    </source>
</evidence>
<accession>A0A2P7YUR3</accession>
<evidence type="ECO:0000313" key="8">
    <source>
        <dbReference type="EMBL" id="PSK39700.1"/>
    </source>
</evidence>
<keyword evidence="5" id="KW-0271">Exosome</keyword>
<dbReference type="GO" id="GO:0000176">
    <property type="term" value="C:nuclear exosome (RNase complex)"/>
    <property type="evidence" value="ECO:0007669"/>
    <property type="project" value="EnsemblFungi"/>
</dbReference>
<dbReference type="GO" id="GO:0071028">
    <property type="term" value="P:nuclear mRNA surveillance"/>
    <property type="evidence" value="ECO:0007669"/>
    <property type="project" value="TreeGrafter"/>
</dbReference>
<keyword evidence="9" id="KW-1185">Reference proteome</keyword>
<dbReference type="Proteomes" id="UP000241107">
    <property type="component" value="Unassembled WGS sequence"/>
</dbReference>
<dbReference type="PANTHER" id="PTHR11097">
    <property type="entry name" value="EXOSOME COMPLEX EXONUCLEASE RIBOSOMAL RNA PROCESSING PROTEIN"/>
    <property type="match status" value="1"/>
</dbReference>
<dbReference type="PANTHER" id="PTHR11097:SF8">
    <property type="entry name" value="EXOSOME COMPLEX COMPONENT RRP42"/>
    <property type="match status" value="1"/>
</dbReference>
<evidence type="ECO:0000256" key="2">
    <source>
        <dbReference type="ARBA" id="ARBA00004604"/>
    </source>
</evidence>
<dbReference type="RefSeq" id="XP_024714790.1">
    <property type="nucleotide sequence ID" value="XM_024856910.1"/>
</dbReference>
<feature type="domain" description="Exoribonuclease phosphorolytic" evidence="7">
    <location>
        <begin position="30"/>
        <end position="153"/>
    </location>
</feature>
<name>A0A2P7YUR3_9ASCO</name>
<dbReference type="GO" id="GO:0071035">
    <property type="term" value="P:nuclear polyadenylation-dependent rRNA catabolic process"/>
    <property type="evidence" value="ECO:0007669"/>
    <property type="project" value="TreeGrafter"/>
</dbReference>
<dbReference type="InterPro" id="IPR050590">
    <property type="entry name" value="Exosome_comp_Rrp42_subfam"/>
</dbReference>
<dbReference type="Gene3D" id="3.30.230.70">
    <property type="entry name" value="GHMP Kinase, N-terminal domain"/>
    <property type="match status" value="1"/>
</dbReference>
<dbReference type="InterPro" id="IPR027408">
    <property type="entry name" value="PNPase/RNase_PH_dom_sf"/>
</dbReference>
<dbReference type="GO" id="GO:0005730">
    <property type="term" value="C:nucleolus"/>
    <property type="evidence" value="ECO:0007669"/>
    <property type="project" value="UniProtKB-SubCell"/>
</dbReference>
<evidence type="ECO:0000256" key="6">
    <source>
        <dbReference type="ARBA" id="ARBA00042523"/>
    </source>
</evidence>
<dbReference type="GO" id="GO:0034473">
    <property type="term" value="P:U1 snRNA 3'-end processing"/>
    <property type="evidence" value="ECO:0007669"/>
    <property type="project" value="TreeGrafter"/>
</dbReference>
<dbReference type="GO" id="GO:0016075">
    <property type="term" value="P:rRNA catabolic process"/>
    <property type="evidence" value="ECO:0007669"/>
    <property type="project" value="EnsemblFungi"/>
</dbReference>
<dbReference type="GeneID" id="36564893"/>
<evidence type="ECO:0000256" key="3">
    <source>
        <dbReference type="ARBA" id="ARBA00006678"/>
    </source>
</evidence>
<dbReference type="GO" id="GO:0034476">
    <property type="term" value="P:U5 snRNA 3'-end processing"/>
    <property type="evidence" value="ECO:0007669"/>
    <property type="project" value="TreeGrafter"/>
</dbReference>
<comment type="subcellular location">
    <subcellularLocation>
        <location evidence="1">Cytoplasm</location>
    </subcellularLocation>
    <subcellularLocation>
        <location evidence="2">Nucleus</location>
        <location evidence="2">Nucleolus</location>
    </subcellularLocation>
</comment>
<protein>
    <recommendedName>
        <fullName evidence="6">Ribosomal RNA-processing protein 42</fullName>
    </recommendedName>
</protein>
<gene>
    <name evidence="8" type="ORF">C7M61_001503</name>
</gene>